<feature type="compositionally biased region" description="Polar residues" evidence="1">
    <location>
        <begin position="1"/>
        <end position="12"/>
    </location>
</feature>
<dbReference type="RefSeq" id="WP_321544611.1">
    <property type="nucleotide sequence ID" value="NZ_JAXIVS010000002.1"/>
</dbReference>
<protein>
    <submittedName>
        <fullName evidence="3">PEGA domain-containing protein</fullName>
    </submittedName>
</protein>
<evidence type="ECO:0000313" key="3">
    <source>
        <dbReference type="EMBL" id="MDY7225885.1"/>
    </source>
</evidence>
<proteinExistence type="predicted"/>
<name>A0ABU5GXH6_9BACT</name>
<accession>A0ABU5GXH6</accession>
<evidence type="ECO:0000259" key="2">
    <source>
        <dbReference type="Pfam" id="PF08308"/>
    </source>
</evidence>
<dbReference type="Proteomes" id="UP001291309">
    <property type="component" value="Unassembled WGS sequence"/>
</dbReference>
<feature type="domain" description="PEGA" evidence="2">
    <location>
        <begin position="122"/>
        <end position="190"/>
    </location>
</feature>
<dbReference type="InterPro" id="IPR013229">
    <property type="entry name" value="PEGA"/>
</dbReference>
<reference evidence="3 4" key="1">
    <citation type="submission" date="2023-12" db="EMBL/GenBank/DDBJ databases">
        <title>the genome sequence of Hyalangium sp. s54d21.</title>
        <authorList>
            <person name="Zhang X."/>
        </authorList>
    </citation>
    <scope>NUCLEOTIDE SEQUENCE [LARGE SCALE GENOMIC DNA]</scope>
    <source>
        <strain evidence="4">s54d21</strain>
    </source>
</reference>
<keyword evidence="4" id="KW-1185">Reference proteome</keyword>
<gene>
    <name evidence="3" type="ORF">SYV04_05805</name>
</gene>
<dbReference type="Pfam" id="PF08308">
    <property type="entry name" value="PEGA"/>
    <property type="match status" value="1"/>
</dbReference>
<dbReference type="EMBL" id="JAXIVS010000002">
    <property type="protein sequence ID" value="MDY7225885.1"/>
    <property type="molecule type" value="Genomic_DNA"/>
</dbReference>
<comment type="caution">
    <text evidence="3">The sequence shown here is derived from an EMBL/GenBank/DDBJ whole genome shotgun (WGS) entry which is preliminary data.</text>
</comment>
<evidence type="ECO:0000313" key="4">
    <source>
        <dbReference type="Proteomes" id="UP001291309"/>
    </source>
</evidence>
<organism evidence="3 4">
    <name type="scientific">Hyalangium rubrum</name>
    <dbReference type="NCBI Taxonomy" id="3103134"/>
    <lineage>
        <taxon>Bacteria</taxon>
        <taxon>Pseudomonadati</taxon>
        <taxon>Myxococcota</taxon>
        <taxon>Myxococcia</taxon>
        <taxon>Myxococcales</taxon>
        <taxon>Cystobacterineae</taxon>
        <taxon>Archangiaceae</taxon>
        <taxon>Hyalangium</taxon>
    </lineage>
</organism>
<feature type="region of interest" description="Disordered" evidence="1">
    <location>
        <begin position="1"/>
        <end position="45"/>
    </location>
</feature>
<sequence>MSNAQIPQQNGPSGLEQPPDERQGGLLVPRKAPEKSEPSPAMESGASRVASVLQFGAAGFGLVAATLFALPELSRSFEAPPVAVLNQPSYTTVTPTFNEPEPSQNLDEIITEQTSSFDGAAILMVDSEPSGVSVEVDGSDQGGTPVSLTLDCLPGKPIKVEVTKRGYAPAKHTTFCRTNTMIKLFARMRKAEKKPGTPGKK</sequence>
<evidence type="ECO:0000256" key="1">
    <source>
        <dbReference type="SAM" id="MobiDB-lite"/>
    </source>
</evidence>